<name>A0ABR7AYK4_9PSED</name>
<sequence>MFFWKKISVWIFGLSTLLALVGCQSGGRSSASNLLEDGILLKQKSVVVDANHAKIIMRPTGYNYPVNFSVRRDGDPDQRPEFLGTAVYTGRGKLFGWIANMNEVANSATLRRFPQLELQADPNQAIEISGEYSVVEYNILRMCGPRKSVFTPEKQKVYLVEFVVSVDGCEQHVYDITQPEQRLPVVTNQQKIGSD</sequence>
<reference evidence="1 2" key="1">
    <citation type="submission" date="2020-08" db="EMBL/GenBank/DDBJ databases">
        <title>Putative novel bacterial strains isolated from necrotic wheat leaf tissues caused by Xanthomonas translucens.</title>
        <authorList>
            <person name="Tambong J.T."/>
        </authorList>
    </citation>
    <scope>NUCLEOTIDE SEQUENCE [LARGE SCALE GENOMIC DNA]</scope>
    <source>
        <strain evidence="1 2">DOAB 1069</strain>
    </source>
</reference>
<dbReference type="RefSeq" id="WP_187521253.1">
    <property type="nucleotide sequence ID" value="NZ_JACONW010000033.1"/>
</dbReference>
<dbReference type="Proteomes" id="UP000651852">
    <property type="component" value="Unassembled WGS sequence"/>
</dbReference>
<comment type="caution">
    <text evidence="1">The sequence shown here is derived from an EMBL/GenBank/DDBJ whole genome shotgun (WGS) entry which is preliminary data.</text>
</comment>
<keyword evidence="2" id="KW-1185">Reference proteome</keyword>
<evidence type="ECO:0008006" key="3">
    <source>
        <dbReference type="Google" id="ProtNLM"/>
    </source>
</evidence>
<evidence type="ECO:0000313" key="2">
    <source>
        <dbReference type="Proteomes" id="UP000651852"/>
    </source>
</evidence>
<dbReference type="PROSITE" id="PS51257">
    <property type="entry name" value="PROKAR_LIPOPROTEIN"/>
    <property type="match status" value="1"/>
</dbReference>
<proteinExistence type="predicted"/>
<protein>
    <recommendedName>
        <fullName evidence="3">Transmembrane protein</fullName>
    </recommendedName>
</protein>
<organism evidence="1 2">
    <name type="scientific">Pseudomonas folii</name>
    <dbReference type="NCBI Taxonomy" id="2762593"/>
    <lineage>
        <taxon>Bacteria</taxon>
        <taxon>Pseudomonadati</taxon>
        <taxon>Pseudomonadota</taxon>
        <taxon>Gammaproteobacteria</taxon>
        <taxon>Pseudomonadales</taxon>
        <taxon>Pseudomonadaceae</taxon>
        <taxon>Pseudomonas</taxon>
    </lineage>
</organism>
<dbReference type="EMBL" id="JACONW010000033">
    <property type="protein sequence ID" value="MBC3950011.1"/>
    <property type="molecule type" value="Genomic_DNA"/>
</dbReference>
<gene>
    <name evidence="1" type="ORF">H8S59_09535</name>
</gene>
<evidence type="ECO:0000313" key="1">
    <source>
        <dbReference type="EMBL" id="MBC3950011.1"/>
    </source>
</evidence>
<accession>A0ABR7AYK4</accession>